<evidence type="ECO:0000313" key="14">
    <source>
        <dbReference type="EMBL" id="KAH3890561.1"/>
    </source>
</evidence>
<proteinExistence type="inferred from homology"/>
<keyword evidence="4 11" id="KW-0963">Cytoplasm</keyword>
<dbReference type="InterPro" id="IPR000571">
    <property type="entry name" value="Znf_CCCH"/>
</dbReference>
<feature type="zinc finger region" description="C3H1-type" evidence="10">
    <location>
        <begin position="718"/>
        <end position="748"/>
    </location>
</feature>
<name>A0A9D4NA18_DREPO</name>
<protein>
    <recommendedName>
        <fullName evidence="11">tRNA (uracil-O(2)-)-methyltransferase</fullName>
        <ecNumber evidence="11">2.1.1.211</ecNumber>
    </recommendedName>
</protein>
<feature type="region of interest" description="Disordered" evidence="12">
    <location>
        <begin position="503"/>
        <end position="523"/>
    </location>
</feature>
<evidence type="ECO:0000256" key="7">
    <source>
        <dbReference type="ARBA" id="ARBA00022691"/>
    </source>
</evidence>
<dbReference type="AlphaFoldDB" id="A0A9D4NA18"/>
<dbReference type="Gene3D" id="4.10.1000.10">
    <property type="entry name" value="Zinc finger, CCCH-type"/>
    <property type="match status" value="1"/>
</dbReference>
<dbReference type="GO" id="GO:0005737">
    <property type="term" value="C:cytoplasm"/>
    <property type="evidence" value="ECO:0007669"/>
    <property type="project" value="UniProtKB-SubCell"/>
</dbReference>
<evidence type="ECO:0000256" key="1">
    <source>
        <dbReference type="ARBA" id="ARBA00002778"/>
    </source>
</evidence>
<sequence length="759" mass="86132">MAAPMASGDEITDDLDRMLSAITSLLQPVCSENCVGSESGFLSAVAIWINKPHVVNRRLCGSKFELVTVVTVLNAFPDWLLVKRTFSDLDLVCDFETFFNNKNESLMDKPQEDGSFPFIGANDRHEHEAVEDIRDCIDAIPNDAFLVIVRQMLQKQPEKHENIAELIIIDRKTCQCTFIPLRKQGSGEYHDVAYSFKYAANPKPCLTLYASTNDCTLDSKRKLSVTWIQNQLLQKIARWSEQPSLRTQVTSLCLLNIEEYNRLYSELKKTYGLYFAKIWPETTNPEKFVYEDVAIATYLLCLWRGETERSGLPRKQRFVDLGCGNGLLVHILNSEGHPGYGIDLRRRNIWDLYGPGTDLRATSITPSNECVFPDVDWLIGNHSDELTPWIPVMAARSSYNCKYFVLPCCFWDFITRFSFDKSSSKGVDSSGKYRQYLNYIRDIGETCGFRTEEDILRIPSTKRVCFVGRSRSYSSLEEEQMDASRLDFLSCKQTLVTQQKDEPMIQDQDKTAADSEGQWTADFTPRSKVETTRNCVAISQEIKTLVVMTVFNKILGCDNSGCDITHSFVTANVMCDTSPNVCDVGKTCGKGESCIEKVSKMNSNTYKNADQSKGNLVYGSKFAKLLKDENCVQGRTDSKVECGWRKGGRLTLGQVADLFDKPLLHQLKNECGGLQTLLRNHSHIFQVSGGHVCLRDFTLDNPFEGRYMKGRYTDKTDYVKTTLCWFYDHHPDGCPRSSDKCAYAHGIQELRTKPRKEKS</sequence>
<evidence type="ECO:0000256" key="10">
    <source>
        <dbReference type="PROSITE-ProRule" id="PRU00723"/>
    </source>
</evidence>
<dbReference type="GO" id="GO:0008270">
    <property type="term" value="F:zinc ion binding"/>
    <property type="evidence" value="ECO:0007669"/>
    <property type="project" value="UniProtKB-KW"/>
</dbReference>
<evidence type="ECO:0000313" key="15">
    <source>
        <dbReference type="Proteomes" id="UP000828390"/>
    </source>
</evidence>
<comment type="function">
    <text evidence="11">Adenosyl-L-methionine (AdoMet)-dependent tRNA (uracil-O(2)-)-methyltransferase.</text>
</comment>
<dbReference type="Pfam" id="PF07757">
    <property type="entry name" value="AdoMet_MTase"/>
    <property type="match status" value="1"/>
</dbReference>
<evidence type="ECO:0000256" key="6">
    <source>
        <dbReference type="ARBA" id="ARBA00022679"/>
    </source>
</evidence>
<dbReference type="InterPro" id="IPR029063">
    <property type="entry name" value="SAM-dependent_MTases_sf"/>
</dbReference>
<dbReference type="SUPFAM" id="SSF53335">
    <property type="entry name" value="S-adenosyl-L-methionine-dependent methyltransferases"/>
    <property type="match status" value="1"/>
</dbReference>
<keyword evidence="15" id="KW-1185">Reference proteome</keyword>
<keyword evidence="5 11" id="KW-0489">Methyltransferase</keyword>
<dbReference type="GO" id="GO:0141101">
    <property type="term" value="F:tRNA(Ser) (uridine(44)-2'-O-)-methyltransferase activity"/>
    <property type="evidence" value="ECO:0007669"/>
    <property type="project" value="UniProtKB-EC"/>
</dbReference>
<dbReference type="Proteomes" id="UP000828390">
    <property type="component" value="Unassembled WGS sequence"/>
</dbReference>
<accession>A0A9D4NA18</accession>
<comment type="function">
    <text evidence="1">Probable adenosyl-L-methionine (AdoMet)-dependent tRNA (uracil-O(2)-)-methyltransferase.</text>
</comment>
<dbReference type="PROSITE" id="PS50103">
    <property type="entry name" value="ZF_C3H1"/>
    <property type="match status" value="1"/>
</dbReference>
<feature type="domain" description="C3H1-type" evidence="13">
    <location>
        <begin position="718"/>
        <end position="748"/>
    </location>
</feature>
<dbReference type="PANTHER" id="PTHR21210:SF0">
    <property type="entry name" value="TRNA (URACIL-O(2)-)-METHYLTRANSFERASE-RELATED"/>
    <property type="match status" value="1"/>
</dbReference>
<organism evidence="14 15">
    <name type="scientific">Dreissena polymorpha</name>
    <name type="common">Zebra mussel</name>
    <name type="synonym">Mytilus polymorpha</name>
    <dbReference type="NCBI Taxonomy" id="45954"/>
    <lineage>
        <taxon>Eukaryota</taxon>
        <taxon>Metazoa</taxon>
        <taxon>Spiralia</taxon>
        <taxon>Lophotrochozoa</taxon>
        <taxon>Mollusca</taxon>
        <taxon>Bivalvia</taxon>
        <taxon>Autobranchia</taxon>
        <taxon>Heteroconchia</taxon>
        <taxon>Euheterodonta</taxon>
        <taxon>Imparidentia</taxon>
        <taxon>Neoheterodontei</taxon>
        <taxon>Myida</taxon>
        <taxon>Dreissenoidea</taxon>
        <taxon>Dreissenidae</taxon>
        <taxon>Dreissena</taxon>
    </lineage>
</organism>
<keyword evidence="10" id="KW-0862">Zinc</keyword>
<evidence type="ECO:0000256" key="11">
    <source>
        <dbReference type="RuleBase" id="RU368004"/>
    </source>
</evidence>
<dbReference type="PANTHER" id="PTHR21210">
    <property type="entry name" value="TRNA (URACIL-O(2)-)-METHYLTRANSFERASE-RELATED"/>
    <property type="match status" value="1"/>
</dbReference>
<evidence type="ECO:0000256" key="12">
    <source>
        <dbReference type="SAM" id="MobiDB-lite"/>
    </source>
</evidence>
<gene>
    <name evidence="14" type="ORF">DPMN_014646</name>
</gene>
<evidence type="ECO:0000256" key="4">
    <source>
        <dbReference type="ARBA" id="ARBA00022490"/>
    </source>
</evidence>
<dbReference type="EC" id="2.1.1.211" evidence="11"/>
<evidence type="ECO:0000256" key="9">
    <source>
        <dbReference type="ARBA" id="ARBA00047957"/>
    </source>
</evidence>
<feature type="compositionally biased region" description="Basic and acidic residues" evidence="12">
    <location>
        <begin position="503"/>
        <end position="513"/>
    </location>
</feature>
<dbReference type="EMBL" id="JAIWYP010000001">
    <property type="protein sequence ID" value="KAH3890561.1"/>
    <property type="molecule type" value="Genomic_DNA"/>
</dbReference>
<reference evidence="14" key="2">
    <citation type="submission" date="2020-11" db="EMBL/GenBank/DDBJ databases">
        <authorList>
            <person name="McCartney M.A."/>
            <person name="Auch B."/>
            <person name="Kono T."/>
            <person name="Mallez S."/>
            <person name="Becker A."/>
            <person name="Gohl D.M."/>
            <person name="Silverstein K.A.T."/>
            <person name="Koren S."/>
            <person name="Bechman K.B."/>
            <person name="Herman A."/>
            <person name="Abrahante J.E."/>
            <person name="Garbe J."/>
        </authorList>
    </citation>
    <scope>NUCLEOTIDE SEQUENCE</scope>
    <source>
        <strain evidence="14">Duluth1</strain>
        <tissue evidence="14">Whole animal</tissue>
    </source>
</reference>
<evidence type="ECO:0000256" key="5">
    <source>
        <dbReference type="ARBA" id="ARBA00022603"/>
    </source>
</evidence>
<keyword evidence="10" id="KW-0479">Metal-binding</keyword>
<dbReference type="GO" id="GO:0030488">
    <property type="term" value="P:tRNA methylation"/>
    <property type="evidence" value="ECO:0007669"/>
    <property type="project" value="UniProtKB-UniRule"/>
</dbReference>
<keyword evidence="8 11" id="KW-0819">tRNA processing</keyword>
<evidence type="ECO:0000256" key="3">
    <source>
        <dbReference type="ARBA" id="ARBA00009056"/>
    </source>
</evidence>
<keyword evidence="10" id="KW-0863">Zinc-finger</keyword>
<comment type="caution">
    <text evidence="14">The sequence shown here is derived from an EMBL/GenBank/DDBJ whole genome shotgun (WGS) entry which is preliminary data.</text>
</comment>
<reference evidence="14" key="1">
    <citation type="journal article" date="2019" name="bioRxiv">
        <title>The Genome of the Zebra Mussel, Dreissena polymorpha: A Resource for Invasive Species Research.</title>
        <authorList>
            <person name="McCartney M.A."/>
            <person name="Auch B."/>
            <person name="Kono T."/>
            <person name="Mallez S."/>
            <person name="Zhang Y."/>
            <person name="Obille A."/>
            <person name="Becker A."/>
            <person name="Abrahante J.E."/>
            <person name="Garbe J."/>
            <person name="Badalamenti J.P."/>
            <person name="Herman A."/>
            <person name="Mangelson H."/>
            <person name="Liachko I."/>
            <person name="Sullivan S."/>
            <person name="Sone E.D."/>
            <person name="Koren S."/>
            <person name="Silverstein K.A.T."/>
            <person name="Beckman K.B."/>
            <person name="Gohl D.M."/>
        </authorList>
    </citation>
    <scope>NUCLEOTIDE SEQUENCE</scope>
    <source>
        <strain evidence="14">Duluth1</strain>
        <tissue evidence="14">Whole animal</tissue>
    </source>
</reference>
<comment type="subcellular location">
    <subcellularLocation>
        <location evidence="2 11">Cytoplasm</location>
    </subcellularLocation>
</comment>
<dbReference type="InterPro" id="IPR011671">
    <property type="entry name" value="tRNA_uracil_MeTrfase"/>
</dbReference>
<comment type="similarity">
    <text evidence="3 11">Belongs to the TRM44 family.</text>
</comment>
<evidence type="ECO:0000256" key="2">
    <source>
        <dbReference type="ARBA" id="ARBA00004496"/>
    </source>
</evidence>
<evidence type="ECO:0000256" key="8">
    <source>
        <dbReference type="ARBA" id="ARBA00022694"/>
    </source>
</evidence>
<keyword evidence="6 11" id="KW-0808">Transferase</keyword>
<keyword evidence="7 11" id="KW-0949">S-adenosyl-L-methionine</keyword>
<evidence type="ECO:0000259" key="13">
    <source>
        <dbReference type="PROSITE" id="PS50103"/>
    </source>
</evidence>
<comment type="catalytic activity">
    <reaction evidence="9 11">
        <text>uridine(44) in tRNA(Ser) + S-adenosyl-L-methionine = 2'-O-methyluridine(44) in tRNA(Ser) + S-adenosyl-L-homocysteine + H(+)</text>
        <dbReference type="Rhea" id="RHEA:43100"/>
        <dbReference type="Rhea" id="RHEA-COMP:10339"/>
        <dbReference type="Rhea" id="RHEA-COMP:10340"/>
        <dbReference type="ChEBI" id="CHEBI:15378"/>
        <dbReference type="ChEBI" id="CHEBI:57856"/>
        <dbReference type="ChEBI" id="CHEBI:59789"/>
        <dbReference type="ChEBI" id="CHEBI:65315"/>
        <dbReference type="ChEBI" id="CHEBI:74478"/>
        <dbReference type="EC" id="2.1.1.211"/>
    </reaction>
</comment>